<dbReference type="STRING" id="1419482.SAMN05444266_107191"/>
<dbReference type="Proteomes" id="UP000184420">
    <property type="component" value="Unassembled WGS sequence"/>
</dbReference>
<dbReference type="AlphaFoldDB" id="A0A1M7HD79"/>
<dbReference type="InterPro" id="IPR002104">
    <property type="entry name" value="Integrase_catalytic"/>
</dbReference>
<keyword evidence="2" id="KW-0238">DNA-binding</keyword>
<dbReference type="PANTHER" id="PTHR30349">
    <property type="entry name" value="PHAGE INTEGRASE-RELATED"/>
    <property type="match status" value="1"/>
</dbReference>
<evidence type="ECO:0000313" key="5">
    <source>
        <dbReference type="EMBL" id="SHM26491.1"/>
    </source>
</evidence>
<dbReference type="Pfam" id="PF00589">
    <property type="entry name" value="Phage_integrase"/>
    <property type="match status" value="1"/>
</dbReference>
<dbReference type="GO" id="GO:0015074">
    <property type="term" value="P:DNA integration"/>
    <property type="evidence" value="ECO:0007669"/>
    <property type="project" value="InterPro"/>
</dbReference>
<comment type="similarity">
    <text evidence="1">Belongs to the 'phage' integrase family.</text>
</comment>
<sequence length="422" mass="49210">MEVSFYLKRPKAENSTILAKVWYEGRVLRYYLAEKIPCVFWNKVTQRAHKTNKDFPEHPEFNARMDTLEHTIKTVYRRYRNDNNNIIPEPETLKALLDIATGKKVTTRPTFLTYFDNFITRAQDGTRISPKTKNSTSPDTNKGYLTTYNHLIEFQKSYKRKIDFDTVDIRFHGDYTAHLTHAKQLAVNTIGDHIKRIITVMRDAKSNGIKVCEDFESDYFFKPHEETDSIYLSEEDLKALADHDLSNDPRLDRARDLFLIGCHTGLRFSDFSRLSPEHIDDNFINIRQQKTGGRIVIPIHPAIKDLQRKYNNSFPKAISNQKINQYIKEVCRQIERLQTSVTITYTKAGKKIVETWPKCELVTSHTARRSFATNEYLAGTPVLTIMAITGHRTEKAFMRYIKLGTTEHAQLLQKHWESRIKV</sequence>
<dbReference type="InterPro" id="IPR010998">
    <property type="entry name" value="Integrase_recombinase_N"/>
</dbReference>
<dbReference type="InterPro" id="IPR013762">
    <property type="entry name" value="Integrase-like_cat_sf"/>
</dbReference>
<keyword evidence="3" id="KW-0233">DNA recombination</keyword>
<dbReference type="GO" id="GO:0006310">
    <property type="term" value="P:DNA recombination"/>
    <property type="evidence" value="ECO:0007669"/>
    <property type="project" value="UniProtKB-KW"/>
</dbReference>
<dbReference type="OrthoDB" id="1493636at2"/>
<proteinExistence type="inferred from homology"/>
<dbReference type="Pfam" id="PF13102">
    <property type="entry name" value="Phage_int_SAM_5"/>
    <property type="match status" value="1"/>
</dbReference>
<evidence type="ECO:0000313" key="6">
    <source>
        <dbReference type="Proteomes" id="UP000184420"/>
    </source>
</evidence>
<feature type="domain" description="Tyr recombinase" evidence="4">
    <location>
        <begin position="227"/>
        <end position="414"/>
    </location>
</feature>
<organism evidence="5 6">
    <name type="scientific">Chitinophaga jiangningensis</name>
    <dbReference type="NCBI Taxonomy" id="1419482"/>
    <lineage>
        <taxon>Bacteria</taxon>
        <taxon>Pseudomonadati</taxon>
        <taxon>Bacteroidota</taxon>
        <taxon>Chitinophagia</taxon>
        <taxon>Chitinophagales</taxon>
        <taxon>Chitinophagaceae</taxon>
        <taxon>Chitinophaga</taxon>
    </lineage>
</organism>
<protein>
    <submittedName>
        <fullName evidence="5">Phage integrase SAM-like domain-containing protein</fullName>
    </submittedName>
</protein>
<evidence type="ECO:0000259" key="4">
    <source>
        <dbReference type="PROSITE" id="PS51898"/>
    </source>
</evidence>
<dbReference type="PANTHER" id="PTHR30349:SF64">
    <property type="entry name" value="PROPHAGE INTEGRASE INTD-RELATED"/>
    <property type="match status" value="1"/>
</dbReference>
<dbReference type="SUPFAM" id="SSF56349">
    <property type="entry name" value="DNA breaking-rejoining enzymes"/>
    <property type="match status" value="1"/>
</dbReference>
<reference evidence="5 6" key="1">
    <citation type="submission" date="2016-11" db="EMBL/GenBank/DDBJ databases">
        <authorList>
            <person name="Jaros S."/>
            <person name="Januszkiewicz K."/>
            <person name="Wedrychowicz H."/>
        </authorList>
    </citation>
    <scope>NUCLEOTIDE SEQUENCE [LARGE SCALE GENOMIC DNA]</scope>
    <source>
        <strain evidence="5 6">DSM 27406</strain>
    </source>
</reference>
<dbReference type="InterPro" id="IPR050090">
    <property type="entry name" value="Tyrosine_recombinase_XerCD"/>
</dbReference>
<evidence type="ECO:0000256" key="3">
    <source>
        <dbReference type="ARBA" id="ARBA00023172"/>
    </source>
</evidence>
<dbReference type="Gene3D" id="1.10.443.10">
    <property type="entry name" value="Intergrase catalytic core"/>
    <property type="match status" value="1"/>
</dbReference>
<dbReference type="CDD" id="cd01185">
    <property type="entry name" value="INTN1_C_like"/>
    <property type="match status" value="1"/>
</dbReference>
<dbReference type="InterPro" id="IPR011010">
    <property type="entry name" value="DNA_brk_join_enz"/>
</dbReference>
<evidence type="ECO:0000256" key="1">
    <source>
        <dbReference type="ARBA" id="ARBA00008857"/>
    </source>
</evidence>
<dbReference type="InterPro" id="IPR025269">
    <property type="entry name" value="SAM-like_dom"/>
</dbReference>
<dbReference type="GO" id="GO:0003677">
    <property type="term" value="F:DNA binding"/>
    <property type="evidence" value="ECO:0007669"/>
    <property type="project" value="UniProtKB-KW"/>
</dbReference>
<dbReference type="PROSITE" id="PS51898">
    <property type="entry name" value="TYR_RECOMBINASE"/>
    <property type="match status" value="1"/>
</dbReference>
<dbReference type="RefSeq" id="WP_073084181.1">
    <property type="nucleotide sequence ID" value="NZ_FRBL01000007.1"/>
</dbReference>
<evidence type="ECO:0000256" key="2">
    <source>
        <dbReference type="ARBA" id="ARBA00023125"/>
    </source>
</evidence>
<dbReference type="EMBL" id="FRBL01000007">
    <property type="protein sequence ID" value="SHM26491.1"/>
    <property type="molecule type" value="Genomic_DNA"/>
</dbReference>
<keyword evidence="6" id="KW-1185">Reference proteome</keyword>
<gene>
    <name evidence="5" type="ORF">SAMN05444266_107191</name>
</gene>
<name>A0A1M7HD79_9BACT</name>
<dbReference type="Gene3D" id="1.10.150.130">
    <property type="match status" value="1"/>
</dbReference>
<accession>A0A1M7HD79</accession>